<accession>A0A3P3U7R6</accession>
<organism evidence="4 5">
    <name type="scientific">Paenibacillus oralis</name>
    <dbReference type="NCBI Taxonomy" id="2490856"/>
    <lineage>
        <taxon>Bacteria</taxon>
        <taxon>Bacillati</taxon>
        <taxon>Bacillota</taxon>
        <taxon>Bacilli</taxon>
        <taxon>Bacillales</taxon>
        <taxon>Paenibacillaceae</taxon>
        <taxon>Paenibacillus</taxon>
    </lineage>
</organism>
<comment type="caution">
    <text evidence="4">The sequence shown here is derived from an EMBL/GenBank/DDBJ whole genome shotgun (WGS) entry which is preliminary data.</text>
</comment>
<feature type="domain" description="Tail spike" evidence="2">
    <location>
        <begin position="117"/>
        <end position="273"/>
    </location>
</feature>
<dbReference type="Pfam" id="PF06605">
    <property type="entry name" value="Prophage_tail"/>
    <property type="match status" value="2"/>
</dbReference>
<dbReference type="EMBL" id="RRCN01000001">
    <property type="protein sequence ID" value="RRJ66402.1"/>
    <property type="molecule type" value="Genomic_DNA"/>
</dbReference>
<dbReference type="RefSeq" id="WP_128634188.1">
    <property type="nucleotide sequence ID" value="NZ_RRCN01000001.1"/>
</dbReference>
<dbReference type="InterPro" id="IPR010572">
    <property type="entry name" value="Tail_dom"/>
</dbReference>
<keyword evidence="5" id="KW-1185">Reference proteome</keyword>
<dbReference type="OrthoDB" id="5090100at2"/>
<dbReference type="InterPro" id="IPR057796">
    <property type="entry name" value="YOMG-like_N"/>
</dbReference>
<feature type="domain" description="Tail spike" evidence="2">
    <location>
        <begin position="495"/>
        <end position="588"/>
    </location>
</feature>
<dbReference type="AlphaFoldDB" id="A0A3P3U7R6"/>
<evidence type="ECO:0000313" key="4">
    <source>
        <dbReference type="EMBL" id="RRJ66402.1"/>
    </source>
</evidence>
<sequence length="1150" mass="129553">MLGDIDYNLRPIHPQYFLCKPNREPISKLSEIFNDSLKTALNEVYELSFSLPYNLDIHHKRVRNKNVDLLREKYLIQVVTNHKTEWFAVIDINDAVEQDQDVKSVKCYSTAHELSNKLIKNYSVTSYYCRQVLTDLLANTIWNIGYIDADFDLTYRAFEFPSSTVLEAIYAVAETYNAIVEFDTDARTVSFKKPELFGLNRGLTFSWGKYLKSMNQTTTSDQMVTRLTGTGKDGLTIHKVNPTGQGYIENFGYFMYPFKRDEQRNVISSSYHMSDSLCHALLDLQELVESKNGLFESYLNQLEQFEAEQNQLEADLNKLQNDEAVVTDTMLSQQFDQKMFFEKYVHSGNTSRSFGLNSSYAYAAMIKVDNPSGVSVYLNGQSKGISAGKWMLLGKINQAGSAQVVLNGGNSSVFIQVANISLDEWNNSNNEQEIIERYSLDNKQNQINLKQLEIDHKNRQIKEVKEHISSLQAALSAESNFTADQLHELNPFVIERDFSDDVYVDEKDLYQAVQDKFKELQQPQLSIEVDIVNFLAIVGEQRNWSKLVLGDFVNIKYDPTNTNVTARITQINYDFDKSDIKLTLSNAKSVNDESKNIEKFLSDSKNTNVLVDVSKTKWGQAVVDSSEMSRLFDHFWNKVTNEINMASNEFVTIDRKGITIIDPNDPLRFLRATHGVLGLTRSGGLKYETAISPDGVIAEMVLGKIILGQRVVIGDTTGVFTIEGSRLMIDDRCGRQVLKLGLLEETPDKFGMFINRYASPADCNNLTVLNRTNVTADEGFFIERNKNGAFQKTFYTSTDGDLYMIGNFQAGEGERIFKVTHEGFQLGGSVWATAPLHADMYGNVWMNKLFADSAEITNSLFKDGHIRGSDLELRDNRGGMIKMYPQYGLWFGAENFNDAVASIAMDGTAKFKKVTVTDGNNLLLMDSSQRKIYMNNWDVVGAGAIDAQLIAANIVTATDGFISNLTSSRLTTLTNTVLNGWSDYIRIEGNIQKFITGMADGSDSQKTLPDGRPLYWIDSSQSGQMTTDVTAWPVMIHEMAEADKMILGFRGSGELATPYIQMGAGDRTPNGGKAFIEKIKTEWDFIYYNSNYQKERRLLFKDDGIELSVATGYIDIKHESGTKITIKNNGEIDIVSTGKINVSGTEYNFA</sequence>
<gene>
    <name evidence="4" type="ORF">EHV15_28380</name>
</gene>
<dbReference type="Proteomes" id="UP000267017">
    <property type="component" value="Unassembled WGS sequence"/>
</dbReference>
<protein>
    <submittedName>
        <fullName evidence="4">Uncharacterized protein</fullName>
    </submittedName>
</protein>
<name>A0A3P3U7R6_9BACL</name>
<feature type="coiled-coil region" evidence="1">
    <location>
        <begin position="295"/>
        <end position="322"/>
    </location>
</feature>
<feature type="domain" description="YOMG-like N-terminal" evidence="3">
    <location>
        <begin position="18"/>
        <end position="107"/>
    </location>
</feature>
<evidence type="ECO:0000259" key="3">
    <source>
        <dbReference type="Pfam" id="PF24049"/>
    </source>
</evidence>
<evidence type="ECO:0000256" key="1">
    <source>
        <dbReference type="SAM" id="Coils"/>
    </source>
</evidence>
<evidence type="ECO:0000259" key="2">
    <source>
        <dbReference type="Pfam" id="PF06605"/>
    </source>
</evidence>
<evidence type="ECO:0000313" key="5">
    <source>
        <dbReference type="Proteomes" id="UP000267017"/>
    </source>
</evidence>
<dbReference type="Pfam" id="PF24049">
    <property type="entry name" value="YOMG_N"/>
    <property type="match status" value="1"/>
</dbReference>
<reference evidence="4 5" key="1">
    <citation type="submission" date="2018-11" db="EMBL/GenBank/DDBJ databases">
        <title>Genome sequencing of Paenibacillus sp. KCOM 3021 (= ChDC PVNT-B20).</title>
        <authorList>
            <person name="Kook J.-K."/>
            <person name="Park S.-N."/>
            <person name="Lim Y.K."/>
        </authorList>
    </citation>
    <scope>NUCLEOTIDE SEQUENCE [LARGE SCALE GENOMIC DNA]</scope>
    <source>
        <strain evidence="4 5">KCOM 3021</strain>
    </source>
</reference>
<keyword evidence="1" id="KW-0175">Coiled coil</keyword>
<dbReference type="InterPro" id="IPR007119">
    <property type="entry name" value="Phage_tail_spike_N"/>
</dbReference>
<dbReference type="NCBIfam" id="TIGR01665">
    <property type="entry name" value="put_anti_recept"/>
    <property type="match status" value="1"/>
</dbReference>
<feature type="coiled-coil region" evidence="1">
    <location>
        <begin position="435"/>
        <end position="474"/>
    </location>
</feature>
<proteinExistence type="predicted"/>